<evidence type="ECO:0000313" key="2">
    <source>
        <dbReference type="Proteomes" id="UP000182660"/>
    </source>
</evidence>
<comment type="caution">
    <text evidence="1">The sequence shown here is derived from an EMBL/GenBank/DDBJ whole genome shotgun (WGS) entry which is preliminary data.</text>
</comment>
<sequence length="47" mass="5259">MVKCSHIKVLLHIYSHIINDKLAIISLGKLATKHHTQGLITVSKSHM</sequence>
<dbReference type="EMBL" id="FPLJ01000058">
    <property type="protein sequence ID" value="SGY93597.1"/>
    <property type="molecule type" value="Genomic_DNA"/>
</dbReference>
<name>A0ABY1HDY4_9GAMM</name>
<gene>
    <name evidence="1" type="ORF">MT2528_2600</name>
</gene>
<proteinExistence type="predicted"/>
<keyword evidence="2" id="KW-1185">Reference proteome</keyword>
<dbReference type="Proteomes" id="UP000182660">
    <property type="component" value="Unassembled WGS sequence"/>
</dbReference>
<protein>
    <submittedName>
        <fullName evidence="1">Uncharacterized protein</fullName>
    </submittedName>
</protein>
<reference evidence="1 2" key="1">
    <citation type="submission" date="2016-11" db="EMBL/GenBank/DDBJ databases">
        <authorList>
            <person name="Klemetsen T."/>
        </authorList>
    </citation>
    <scope>NUCLEOTIDE SEQUENCE [LARGE SCALE GENOMIC DNA]</scope>
    <source>
        <strain evidence="1">MT 2528</strain>
    </source>
</reference>
<accession>A0ABY1HDY4</accession>
<evidence type="ECO:0000313" key="1">
    <source>
        <dbReference type="EMBL" id="SGY93597.1"/>
    </source>
</evidence>
<organism evidence="1 2">
    <name type="scientific">Moritella viscosa</name>
    <dbReference type="NCBI Taxonomy" id="80854"/>
    <lineage>
        <taxon>Bacteria</taxon>
        <taxon>Pseudomonadati</taxon>
        <taxon>Pseudomonadota</taxon>
        <taxon>Gammaproteobacteria</taxon>
        <taxon>Alteromonadales</taxon>
        <taxon>Moritellaceae</taxon>
        <taxon>Moritella</taxon>
    </lineage>
</organism>